<proteinExistence type="predicted"/>
<reference evidence="2 3" key="1">
    <citation type="journal article" date="2020" name="ISME J.">
        <title>Uncovering the hidden diversity of litter-decomposition mechanisms in mushroom-forming fungi.</title>
        <authorList>
            <person name="Floudas D."/>
            <person name="Bentzer J."/>
            <person name="Ahren D."/>
            <person name="Johansson T."/>
            <person name="Persson P."/>
            <person name="Tunlid A."/>
        </authorList>
    </citation>
    <scope>NUCLEOTIDE SEQUENCE [LARGE SCALE GENOMIC DNA]</scope>
    <source>
        <strain evidence="2 3">CBS 291.85</strain>
    </source>
</reference>
<comment type="caution">
    <text evidence="2">The sequence shown here is derived from an EMBL/GenBank/DDBJ whole genome shotgun (WGS) entry which is preliminary data.</text>
</comment>
<keyword evidence="1" id="KW-0812">Transmembrane</keyword>
<feature type="transmembrane region" description="Helical" evidence="1">
    <location>
        <begin position="20"/>
        <end position="38"/>
    </location>
</feature>
<evidence type="ECO:0000313" key="3">
    <source>
        <dbReference type="Proteomes" id="UP000559256"/>
    </source>
</evidence>
<protein>
    <submittedName>
        <fullName evidence="2">Uncharacterized protein</fullName>
    </submittedName>
</protein>
<evidence type="ECO:0000313" key="2">
    <source>
        <dbReference type="EMBL" id="KAF5364474.1"/>
    </source>
</evidence>
<keyword evidence="1" id="KW-1133">Transmembrane helix</keyword>
<keyword evidence="1" id="KW-0472">Membrane</keyword>
<dbReference type="OrthoDB" id="5427664at2759"/>
<sequence>MTTTCSYPSGPPLNTDVGGIGVRLSFYLQTIFIAWLVARSTSVGEISTALYTLIATNMAMVATTLILAFNESPASISFHDALVVFYLIYISWVTIVFSLPALSRIQGRSCTKCGKAFKEGSRSQYLGIVSVMQSYFAFGFAFCLLATAPKFGSDPACNKNAVVVLFRPFNALKAGRTFGWTVTAIVVVLYTAMTLKDYTPSKVKAITRRVIRRKQQKKRPIVVTDDDENPVSISGPHDIVVDSSRMTPPVQVPKPRGYDSGIAWSMSLELIATTILWALAVMNTELLLFWNRIRPVNDWQYGQILALALVVVPFMSVIKVFRKYGLRHSHLYDRVYHEEKLIHEDCGAIARMC</sequence>
<dbReference type="EMBL" id="JAACJM010000033">
    <property type="protein sequence ID" value="KAF5364474.1"/>
    <property type="molecule type" value="Genomic_DNA"/>
</dbReference>
<feature type="transmembrane region" description="Helical" evidence="1">
    <location>
        <begin position="125"/>
        <end position="148"/>
    </location>
</feature>
<feature type="transmembrane region" description="Helical" evidence="1">
    <location>
        <begin position="50"/>
        <end position="69"/>
    </location>
</feature>
<organism evidence="2 3">
    <name type="scientific">Tetrapyrgos nigripes</name>
    <dbReference type="NCBI Taxonomy" id="182062"/>
    <lineage>
        <taxon>Eukaryota</taxon>
        <taxon>Fungi</taxon>
        <taxon>Dikarya</taxon>
        <taxon>Basidiomycota</taxon>
        <taxon>Agaricomycotina</taxon>
        <taxon>Agaricomycetes</taxon>
        <taxon>Agaricomycetidae</taxon>
        <taxon>Agaricales</taxon>
        <taxon>Marasmiineae</taxon>
        <taxon>Marasmiaceae</taxon>
        <taxon>Tetrapyrgos</taxon>
    </lineage>
</organism>
<evidence type="ECO:0000256" key="1">
    <source>
        <dbReference type="SAM" id="Phobius"/>
    </source>
</evidence>
<dbReference type="AlphaFoldDB" id="A0A8H5GG77"/>
<feature type="transmembrane region" description="Helical" evidence="1">
    <location>
        <begin position="301"/>
        <end position="321"/>
    </location>
</feature>
<keyword evidence="3" id="KW-1185">Reference proteome</keyword>
<name>A0A8H5GG77_9AGAR</name>
<feature type="transmembrane region" description="Helical" evidence="1">
    <location>
        <begin position="177"/>
        <end position="195"/>
    </location>
</feature>
<feature type="transmembrane region" description="Helical" evidence="1">
    <location>
        <begin position="81"/>
        <end position="102"/>
    </location>
</feature>
<accession>A0A8H5GG77</accession>
<dbReference type="Proteomes" id="UP000559256">
    <property type="component" value="Unassembled WGS sequence"/>
</dbReference>
<gene>
    <name evidence="2" type="ORF">D9758_010664</name>
</gene>
<feature type="transmembrane region" description="Helical" evidence="1">
    <location>
        <begin position="261"/>
        <end position="281"/>
    </location>
</feature>